<dbReference type="AlphaFoldDB" id="A0A914WFM9"/>
<name>A0A914WFM9_9BILA</name>
<sequence>MVTELSEESDDQYTQDEKSSEDSASDSEIDEIYIEDRGTQTDHWIELKESEALLQQGNAICRRIMTNSTLNEAICGRDPQILIDLCALFPFQAAHSGTSLRNI</sequence>
<reference evidence="3" key="1">
    <citation type="submission" date="2022-11" db="UniProtKB">
        <authorList>
            <consortium name="WormBaseParasite"/>
        </authorList>
    </citation>
    <scope>IDENTIFICATION</scope>
</reference>
<evidence type="ECO:0000256" key="1">
    <source>
        <dbReference type="SAM" id="MobiDB-lite"/>
    </source>
</evidence>
<dbReference type="WBParaSite" id="PSAMB.scaffold400size53026.g5347.t1">
    <property type="protein sequence ID" value="PSAMB.scaffold400size53026.g5347.t1"/>
    <property type="gene ID" value="PSAMB.scaffold400size53026.g5347"/>
</dbReference>
<protein>
    <submittedName>
        <fullName evidence="3">Uncharacterized protein</fullName>
    </submittedName>
</protein>
<feature type="region of interest" description="Disordered" evidence="1">
    <location>
        <begin position="1"/>
        <end position="32"/>
    </location>
</feature>
<evidence type="ECO:0000313" key="3">
    <source>
        <dbReference type="WBParaSite" id="PSAMB.scaffold400size53026.g5347.t1"/>
    </source>
</evidence>
<accession>A0A914WFM9</accession>
<feature type="compositionally biased region" description="Acidic residues" evidence="1">
    <location>
        <begin position="1"/>
        <end position="14"/>
    </location>
</feature>
<feature type="compositionally biased region" description="Acidic residues" evidence="1">
    <location>
        <begin position="23"/>
        <end position="32"/>
    </location>
</feature>
<evidence type="ECO:0000313" key="2">
    <source>
        <dbReference type="Proteomes" id="UP000887566"/>
    </source>
</evidence>
<dbReference type="Proteomes" id="UP000887566">
    <property type="component" value="Unplaced"/>
</dbReference>
<organism evidence="2 3">
    <name type="scientific">Plectus sambesii</name>
    <dbReference type="NCBI Taxonomy" id="2011161"/>
    <lineage>
        <taxon>Eukaryota</taxon>
        <taxon>Metazoa</taxon>
        <taxon>Ecdysozoa</taxon>
        <taxon>Nematoda</taxon>
        <taxon>Chromadorea</taxon>
        <taxon>Plectida</taxon>
        <taxon>Plectina</taxon>
        <taxon>Plectoidea</taxon>
        <taxon>Plectidae</taxon>
        <taxon>Plectus</taxon>
    </lineage>
</organism>
<keyword evidence="2" id="KW-1185">Reference proteome</keyword>
<proteinExistence type="predicted"/>